<keyword evidence="2" id="KW-1185">Reference proteome</keyword>
<accession>A0ACA9AS91</accession>
<proteinExistence type="predicted"/>
<protein>
    <submittedName>
        <fullName evidence="1">Uncharacterized protein</fullName>
    </submittedName>
</protein>
<evidence type="ECO:0000313" key="1">
    <source>
        <dbReference type="EMBL" id="CAD0281718.1"/>
    </source>
</evidence>
<evidence type="ECO:0000313" key="2">
    <source>
        <dbReference type="Proteomes" id="UP000523747"/>
    </source>
</evidence>
<name>A0ACA9AS91_9CAUD</name>
<comment type="caution">
    <text evidence="1">The sequence shown here is derived from an EMBL/GenBank/DDBJ whole genome shotgun (WGS) entry which is preliminary data.</text>
</comment>
<reference evidence="1" key="1">
    <citation type="submission" date="2020-07" db="EMBL/GenBank/DDBJ databases">
        <authorList>
            <person name="Ladero V."/>
        </authorList>
    </citation>
    <scope>NUCLEOTIDE SEQUENCE</scope>
</reference>
<dbReference type="Proteomes" id="UP000523747">
    <property type="component" value="Unassembled WGS sequence"/>
</dbReference>
<organism evidence="1 2">
    <name type="scientific">Enterococcus phage vB_EfaS_140</name>
    <dbReference type="NCBI Taxonomy" id="2730536"/>
    <lineage>
        <taxon>Viruses</taxon>
        <taxon>Duplodnaviria</taxon>
        <taxon>Heunggongvirae</taxon>
        <taxon>Uroviricota</taxon>
        <taxon>Caudoviricetes</taxon>
        <taxon>Andrewesvirinae</taxon>
        <taxon>Vipetofemvirus</taxon>
        <taxon>Vipetofemvirus vv140</taxon>
    </lineage>
</organism>
<sequence length="68" mass="8273">MQENYKYAVNILTLTYESDKQWLQKLFDESIPKTKTVFEFDTEEEADEFEKKLNEDGHKTFRNRIIHV</sequence>
<dbReference type="EMBL" id="CAJCJZ010000002">
    <property type="protein sequence ID" value="CAD0281718.1"/>
    <property type="molecule type" value="Genomic_DNA"/>
</dbReference>